<comment type="caution">
    <text evidence="2">The sequence shown here is derived from an EMBL/GenBank/DDBJ whole genome shotgun (WGS) entry which is preliminary data.</text>
</comment>
<sequence>MKLTPEQRAQFERDGYLFFPGHFSPEETRALTDAVPDLYSKREAFNVREKGSDAVRTNFAAHLISEPFARLARHPRMVEPVMDLFGEEVYMHQFKINGKMAFEGDVWQWHQDYGTWLNDDLMPTERAMNVAIFLDDVNEHNGPLMFIPGSHRKGVVDAKHDLTTTSYPLWTVDNDLIRQLVDRAGGKGHYDAAGRHVGGGIVSPKGPAGSMILFHSCLVHASGSNLSPFNRVAVYLSLCAVSNHIRRHKRPEYIAHRDFAPIELLPDDCLLKPYPVEVPWKNGLPESALQTSLEVLDTAEA</sequence>
<dbReference type="PANTHER" id="PTHR20883">
    <property type="entry name" value="PHYTANOYL-COA DIOXYGENASE DOMAIN CONTAINING 1"/>
    <property type="match status" value="1"/>
</dbReference>
<dbReference type="GO" id="GO:0016706">
    <property type="term" value="F:2-oxoglutarate-dependent dioxygenase activity"/>
    <property type="evidence" value="ECO:0007669"/>
    <property type="project" value="UniProtKB-ARBA"/>
</dbReference>
<dbReference type="RefSeq" id="WP_307596599.1">
    <property type="nucleotide sequence ID" value="NZ_CAXUQE020000001.1"/>
</dbReference>
<dbReference type="EMBL" id="JAUSRV010000018">
    <property type="protein sequence ID" value="MDP9974584.1"/>
    <property type="molecule type" value="Genomic_DNA"/>
</dbReference>
<dbReference type="GO" id="GO:0005506">
    <property type="term" value="F:iron ion binding"/>
    <property type="evidence" value="ECO:0007669"/>
    <property type="project" value="UniProtKB-ARBA"/>
</dbReference>
<accession>A0AAW8EQT0</accession>
<dbReference type="PANTHER" id="PTHR20883:SF48">
    <property type="entry name" value="ECTOINE DIOXYGENASE"/>
    <property type="match status" value="1"/>
</dbReference>
<organism evidence="2 3">
    <name type="scientific">Variovorax paradoxus</name>
    <dbReference type="NCBI Taxonomy" id="34073"/>
    <lineage>
        <taxon>Bacteria</taxon>
        <taxon>Pseudomonadati</taxon>
        <taxon>Pseudomonadota</taxon>
        <taxon>Betaproteobacteria</taxon>
        <taxon>Burkholderiales</taxon>
        <taxon>Comamonadaceae</taxon>
        <taxon>Variovorax</taxon>
    </lineage>
</organism>
<proteinExistence type="predicted"/>
<dbReference type="EC" id="1.14.11.-" evidence="2"/>
<dbReference type="SUPFAM" id="SSF51197">
    <property type="entry name" value="Clavaminate synthase-like"/>
    <property type="match status" value="1"/>
</dbReference>
<evidence type="ECO:0000256" key="1">
    <source>
        <dbReference type="ARBA" id="ARBA00001954"/>
    </source>
</evidence>
<gene>
    <name evidence="2" type="ORF">J2W39_005853</name>
</gene>
<dbReference type="AlphaFoldDB" id="A0AAW8EQT0"/>
<protein>
    <submittedName>
        <fullName evidence="2">Ectoine hydroxylase</fullName>
        <ecNumber evidence="2">1.14.11.-</ecNumber>
    </submittedName>
</protein>
<dbReference type="Pfam" id="PF05721">
    <property type="entry name" value="PhyH"/>
    <property type="match status" value="1"/>
</dbReference>
<name>A0AAW8EQT0_VARPD</name>
<evidence type="ECO:0000313" key="2">
    <source>
        <dbReference type="EMBL" id="MDP9974584.1"/>
    </source>
</evidence>
<dbReference type="InterPro" id="IPR008775">
    <property type="entry name" value="Phytyl_CoA_dOase-like"/>
</dbReference>
<dbReference type="Proteomes" id="UP001224845">
    <property type="component" value="Unassembled WGS sequence"/>
</dbReference>
<evidence type="ECO:0000313" key="3">
    <source>
        <dbReference type="Proteomes" id="UP001224845"/>
    </source>
</evidence>
<dbReference type="Gene3D" id="2.60.120.620">
    <property type="entry name" value="q2cbj1_9rhob like domain"/>
    <property type="match status" value="1"/>
</dbReference>
<reference evidence="2" key="1">
    <citation type="submission" date="2023-07" db="EMBL/GenBank/DDBJ databases">
        <title>Sorghum-associated microbial communities from plants grown in Nebraska, USA.</title>
        <authorList>
            <person name="Schachtman D."/>
        </authorList>
    </citation>
    <scope>NUCLEOTIDE SEQUENCE</scope>
    <source>
        <strain evidence="2">DS3315</strain>
    </source>
</reference>
<comment type="cofactor">
    <cofactor evidence="1">
        <name>Fe(2+)</name>
        <dbReference type="ChEBI" id="CHEBI:29033"/>
    </cofactor>
</comment>
<keyword evidence="2" id="KW-0560">Oxidoreductase</keyword>